<feature type="transmembrane region" description="Helical" evidence="1">
    <location>
        <begin position="15"/>
        <end position="38"/>
    </location>
</feature>
<protein>
    <submittedName>
        <fullName evidence="2">Phage abortive infection protein</fullName>
    </submittedName>
</protein>
<organism evidence="2 3">
    <name type="scientific">Lactococcus formosensis</name>
    <dbReference type="NCBI Taxonomy" id="1281486"/>
    <lineage>
        <taxon>Bacteria</taxon>
        <taxon>Bacillati</taxon>
        <taxon>Bacillota</taxon>
        <taxon>Bacilli</taxon>
        <taxon>Lactobacillales</taxon>
        <taxon>Streptococcaceae</taxon>
        <taxon>Lactococcus</taxon>
    </lineage>
</organism>
<sequence length="321" mass="38460">MNIVLFDKALTSSDWLNFLGNIAGAMLGVVGAFCVMLWQLKREREKNSKEKIDNTFFNLLTLFQNVKDELDTDKFIKYIKHELISHRHDEREKYFTDRFSEKKEQFIQDIKSFNEQTNEKYNEICNVILEMIEKGKDESYYLELHYYSQSIAHEDIKIFNEKFKDIIEFSSINRNRDSEFPYELNEIDIEEILKKIFIKLEGDSGNYFRTLYRCLKYIMDVKLTTDEKKFYSGVLRGILSSDEMLIVFYNCIYYEKGEKFKELLEKTEKGKRLDFFGDKKDLENLKNGYDLPFFSKEKLLFPEYDMRYLEELINGTPTKAN</sequence>
<dbReference type="Proteomes" id="UP001153203">
    <property type="component" value="Unassembled WGS sequence"/>
</dbReference>
<accession>A0A9X4P8A6</accession>
<dbReference type="InterPro" id="IPR031709">
    <property type="entry name" value="PutAbiC"/>
</dbReference>
<dbReference type="Pfam" id="PF16872">
    <property type="entry name" value="putAbiC"/>
    <property type="match status" value="1"/>
</dbReference>
<reference evidence="2" key="1">
    <citation type="submission" date="2022-06" db="EMBL/GenBank/DDBJ databases">
        <title>Lactococcus from bovine mastitis in China.</title>
        <authorList>
            <person name="Lin Y."/>
            <person name="Han B."/>
        </authorList>
    </citation>
    <scope>NUCLEOTIDE SEQUENCE</scope>
    <source>
        <strain evidence="2">Hebei-B-39</strain>
    </source>
</reference>
<gene>
    <name evidence="2" type="ORF">NF708_03300</name>
</gene>
<name>A0A9X4P8A6_9LACT</name>
<evidence type="ECO:0000256" key="1">
    <source>
        <dbReference type="SAM" id="Phobius"/>
    </source>
</evidence>
<evidence type="ECO:0000313" key="3">
    <source>
        <dbReference type="Proteomes" id="UP001153203"/>
    </source>
</evidence>
<keyword evidence="1" id="KW-0812">Transmembrane</keyword>
<keyword evidence="1" id="KW-0472">Membrane</keyword>
<dbReference type="EMBL" id="JAMWGI010000001">
    <property type="protein sequence ID" value="MDG6193030.1"/>
    <property type="molecule type" value="Genomic_DNA"/>
</dbReference>
<comment type="caution">
    <text evidence="2">The sequence shown here is derived from an EMBL/GenBank/DDBJ whole genome shotgun (WGS) entry which is preliminary data.</text>
</comment>
<evidence type="ECO:0000313" key="2">
    <source>
        <dbReference type="EMBL" id="MDG6193030.1"/>
    </source>
</evidence>
<keyword evidence="1" id="KW-1133">Transmembrane helix</keyword>
<dbReference type="AlphaFoldDB" id="A0A9X4P8A6"/>
<proteinExistence type="predicted"/>
<dbReference type="RefSeq" id="WP_279362739.1">
    <property type="nucleotide sequence ID" value="NZ_JAMWGA010000001.1"/>
</dbReference>